<evidence type="ECO:0000313" key="3">
    <source>
        <dbReference type="EMBL" id="PTP18686.1"/>
    </source>
</evidence>
<protein>
    <recommendedName>
        <fullName evidence="6">Tetratricopeptide repeat protein</fullName>
    </recommendedName>
</protein>
<evidence type="ECO:0000313" key="2">
    <source>
        <dbReference type="EMBL" id="PMF33552.1"/>
    </source>
</evidence>
<keyword evidence="1" id="KW-0732">Signal</keyword>
<dbReference type="RefSeq" id="WP_017086505.1">
    <property type="nucleotide sequence ID" value="NZ_CAWNZY010000027.1"/>
</dbReference>
<sequence>MKKAALLCLALFSCMTHAQVSVETFERYQQLSRFLERNDISIDSFARFHDNHQSASTETKELTKSLYLQACLKLEMVKCALDRTNELLMLTENLANKEQLLRLAVQLNYQNQRHLSALNKFIEWRDLHLSENSIKKSKLTASQTSEVYTIAGHSAYQIEQWQQTASIMKEAITLDGTEQRYQLLLASYQRLEDFDNEHALLLEVTELFPSRDIYWSRLAQASVQHGEKQQAIIALSVVKRLGKITDQQRILLAQLQIGSETPALAYQTLNNFIPSPEYRDKVDQLRLHALLRSRQRNKAMQLLKSLSNTNVLATRAQLAYSEQKWERAISLIAELLTQQPENQRWQLLKAIAHFELHEYNEAKPLLTSLVGGEFDSSAKQWLGQIAYLNDAS</sequence>
<reference evidence="3 5" key="3">
    <citation type="submission" date="2017-11" db="EMBL/GenBank/DDBJ databases">
        <title>Population delineation of vibrios coincides with oyster pathogenicity.</title>
        <authorList>
            <person name="Bruto M."/>
            <person name="Labreuche Y."/>
            <person name="James A."/>
            <person name="Piel D."/>
            <person name="Chenivesse S."/>
            <person name="Petton B."/>
            <person name="Polz M.F."/>
            <person name="Le Roux F."/>
        </authorList>
    </citation>
    <scope>NUCLEOTIDE SEQUENCE [LARGE SCALE GENOMIC DNA]</scope>
    <source>
        <strain evidence="3 5">1F_55</strain>
    </source>
</reference>
<accession>A0A1C3IJ30</accession>
<dbReference type="InterPro" id="IPR011990">
    <property type="entry name" value="TPR-like_helical_dom_sf"/>
</dbReference>
<evidence type="ECO:0008006" key="6">
    <source>
        <dbReference type="Google" id="ProtNLM"/>
    </source>
</evidence>
<comment type="caution">
    <text evidence="2">The sequence shown here is derived from an EMBL/GenBank/DDBJ whole genome shotgun (WGS) entry which is preliminary data.</text>
</comment>
<gene>
    <name evidence="2" type="ORF">BCV19_21840</name>
    <name evidence="3" type="ORF">CWO36_12545</name>
</gene>
<dbReference type="SUPFAM" id="SSF48452">
    <property type="entry name" value="TPR-like"/>
    <property type="match status" value="1"/>
</dbReference>
<dbReference type="Proteomes" id="UP000235405">
    <property type="component" value="Unassembled WGS sequence"/>
</dbReference>
<proteinExistence type="predicted"/>
<evidence type="ECO:0000313" key="5">
    <source>
        <dbReference type="Proteomes" id="UP000244080"/>
    </source>
</evidence>
<feature type="chain" id="PRO_5015062276" description="Tetratricopeptide repeat protein" evidence="1">
    <location>
        <begin position="19"/>
        <end position="392"/>
    </location>
</feature>
<dbReference type="EMBL" id="MCSW01000024">
    <property type="protein sequence ID" value="PMF33552.1"/>
    <property type="molecule type" value="Genomic_DNA"/>
</dbReference>
<dbReference type="Proteomes" id="UP000244080">
    <property type="component" value="Unassembled WGS sequence"/>
</dbReference>
<name>A0A1C3IJ30_VIBSP</name>
<reference evidence="2" key="4">
    <citation type="journal article" date="2018" name="Nature">
        <title>A major lineage of non-tailed dsDNA viruses as unrecognized killers of marine bacteria.</title>
        <authorList>
            <person name="Kauffman K.M."/>
            <person name="Hussain F.A."/>
            <person name="Yang J."/>
            <person name="Arevalo P."/>
            <person name="Brown J.M."/>
            <person name="Chang W.K."/>
            <person name="VanInsberghe D."/>
            <person name="Elsherbini J."/>
            <person name="Sharma R.S."/>
            <person name="Cutler M.B."/>
            <person name="Kelly L."/>
            <person name="Polz M.F."/>
        </authorList>
    </citation>
    <scope>NUCLEOTIDE SEQUENCE</scope>
    <source>
        <strain evidence="2">10N.286.54.F3</strain>
    </source>
</reference>
<evidence type="ECO:0000313" key="4">
    <source>
        <dbReference type="Proteomes" id="UP000235405"/>
    </source>
</evidence>
<reference evidence="2" key="2">
    <citation type="submission" date="2016-07" db="EMBL/GenBank/DDBJ databases">
        <authorList>
            <person name="Wan K."/>
            <person name="Booth B."/>
            <person name="Spirohn K."/>
            <person name="Hao T."/>
            <person name="Hu Y."/>
            <person name="Calderwood M."/>
            <person name="Hill D."/>
            <person name="Mohr S."/>
            <person name="Vidal M."/>
            <person name="Celniker S."/>
            <person name="Perrimon N."/>
        </authorList>
    </citation>
    <scope>NUCLEOTIDE SEQUENCE</scope>
    <source>
        <strain evidence="2">10N.286.54.F3</strain>
    </source>
</reference>
<dbReference type="Gene3D" id="1.25.40.10">
    <property type="entry name" value="Tetratricopeptide repeat domain"/>
    <property type="match status" value="2"/>
</dbReference>
<dbReference type="Pfam" id="PF14559">
    <property type="entry name" value="TPR_19"/>
    <property type="match status" value="1"/>
</dbReference>
<dbReference type="AlphaFoldDB" id="A0A1C3IJ30"/>
<reference evidence="4" key="1">
    <citation type="submission" date="2016-07" db="EMBL/GenBank/DDBJ databases">
        <title>Nontailed viruses are major unrecognized killers of bacteria in the ocean.</title>
        <authorList>
            <person name="Kauffman K."/>
            <person name="Hussain F."/>
            <person name="Yang J."/>
            <person name="Arevalo P."/>
            <person name="Brown J."/>
            <person name="Cutler M."/>
            <person name="Kelly L."/>
            <person name="Polz M.F."/>
        </authorList>
    </citation>
    <scope>NUCLEOTIDE SEQUENCE [LARGE SCALE GENOMIC DNA]</scope>
    <source>
        <strain evidence="4">10N.286.54.F3</strain>
    </source>
</reference>
<dbReference type="EMBL" id="PIGA01000018">
    <property type="protein sequence ID" value="PTP18686.1"/>
    <property type="molecule type" value="Genomic_DNA"/>
</dbReference>
<organism evidence="2 4">
    <name type="scientific">Vibrio splendidus</name>
    <dbReference type="NCBI Taxonomy" id="29497"/>
    <lineage>
        <taxon>Bacteria</taxon>
        <taxon>Pseudomonadati</taxon>
        <taxon>Pseudomonadota</taxon>
        <taxon>Gammaproteobacteria</taxon>
        <taxon>Vibrionales</taxon>
        <taxon>Vibrionaceae</taxon>
        <taxon>Vibrio</taxon>
    </lineage>
</organism>
<feature type="signal peptide" evidence="1">
    <location>
        <begin position="1"/>
        <end position="18"/>
    </location>
</feature>
<evidence type="ECO:0000256" key="1">
    <source>
        <dbReference type="SAM" id="SignalP"/>
    </source>
</evidence>